<accession>A0A1U7N008</accession>
<protein>
    <submittedName>
        <fullName evidence="1">Uncharacterized protein</fullName>
    </submittedName>
</protein>
<organism evidence="1 2">
    <name type="scientific">Moorena bouillonii PNG</name>
    <dbReference type="NCBI Taxonomy" id="568701"/>
    <lineage>
        <taxon>Bacteria</taxon>
        <taxon>Bacillati</taxon>
        <taxon>Cyanobacteriota</taxon>
        <taxon>Cyanophyceae</taxon>
        <taxon>Coleofasciculales</taxon>
        <taxon>Coleofasciculaceae</taxon>
        <taxon>Moorena</taxon>
    </lineage>
</organism>
<gene>
    <name evidence="1" type="ORF">BJP37_09715</name>
</gene>
<name>A0A1U7N008_9CYAN</name>
<dbReference type="AlphaFoldDB" id="A0A1U7N008"/>
<evidence type="ECO:0000313" key="2">
    <source>
        <dbReference type="Proteomes" id="UP000186657"/>
    </source>
</evidence>
<comment type="caution">
    <text evidence="1">The sequence shown here is derived from an EMBL/GenBank/DDBJ whole genome shotgun (WGS) entry which is preliminary data.</text>
</comment>
<reference evidence="1 2" key="1">
    <citation type="submission" date="2016-10" db="EMBL/GenBank/DDBJ databases">
        <title>Comparative genomics uncovers the prolific and rare metabolic potential of the cyanobacterial genus Moorea.</title>
        <authorList>
            <person name="Leao T."/>
            <person name="Castelao G."/>
            <person name="Korobeynikov A."/>
            <person name="Monroe E.A."/>
            <person name="Podell S."/>
            <person name="Glukhov E."/>
            <person name="Allen E."/>
            <person name="Gerwick W.H."/>
            <person name="Gerwick L."/>
        </authorList>
    </citation>
    <scope>NUCLEOTIDE SEQUENCE [LARGE SCALE GENOMIC DNA]</scope>
    <source>
        <strain evidence="1 2">PNG5-198</strain>
    </source>
</reference>
<proteinExistence type="predicted"/>
<keyword evidence="2" id="KW-1185">Reference proteome</keyword>
<dbReference type="EMBL" id="MKZS01000001">
    <property type="protein sequence ID" value="OLT59277.1"/>
    <property type="molecule type" value="Genomic_DNA"/>
</dbReference>
<evidence type="ECO:0000313" key="1">
    <source>
        <dbReference type="EMBL" id="OLT59277.1"/>
    </source>
</evidence>
<dbReference type="Proteomes" id="UP000186657">
    <property type="component" value="Unassembled WGS sequence"/>
</dbReference>
<sequence length="76" mass="8491">MGSSKIDFGVSTGALMQPTNQGFHGQWRENAENASTAAWVGSLLEKLSTGNRTAFWPLWKQYQDYLYHRALQLDGG</sequence>